<comment type="caution">
    <text evidence="1">The sequence shown here is derived from an EMBL/GenBank/DDBJ whole genome shotgun (WGS) entry which is preliminary data.</text>
</comment>
<keyword evidence="2" id="KW-1185">Reference proteome</keyword>
<name>A0A3A2ZU40_9EURO</name>
<dbReference type="AlphaFoldDB" id="A0A3A2ZU40"/>
<accession>A0A3A2ZU40</accession>
<organism evidence="1 2">
    <name type="scientific">Aspergillus sclerotialis</name>
    <dbReference type="NCBI Taxonomy" id="2070753"/>
    <lineage>
        <taxon>Eukaryota</taxon>
        <taxon>Fungi</taxon>
        <taxon>Dikarya</taxon>
        <taxon>Ascomycota</taxon>
        <taxon>Pezizomycotina</taxon>
        <taxon>Eurotiomycetes</taxon>
        <taxon>Eurotiomycetidae</taxon>
        <taxon>Eurotiales</taxon>
        <taxon>Aspergillaceae</taxon>
        <taxon>Aspergillus</taxon>
        <taxon>Aspergillus subgen. Polypaecilum</taxon>
    </lineage>
</organism>
<evidence type="ECO:0000313" key="2">
    <source>
        <dbReference type="Proteomes" id="UP000266188"/>
    </source>
</evidence>
<protein>
    <submittedName>
        <fullName evidence="1">Uncharacterized protein</fullName>
    </submittedName>
</protein>
<proteinExistence type="predicted"/>
<dbReference type="STRING" id="2070753.A0A3A2ZU40"/>
<evidence type="ECO:0000313" key="1">
    <source>
        <dbReference type="EMBL" id="RJE25843.1"/>
    </source>
</evidence>
<dbReference type="Proteomes" id="UP000266188">
    <property type="component" value="Unassembled WGS sequence"/>
</dbReference>
<reference evidence="2" key="1">
    <citation type="submission" date="2017-02" db="EMBL/GenBank/DDBJ databases">
        <authorList>
            <person name="Tafer H."/>
            <person name="Lopandic K."/>
        </authorList>
    </citation>
    <scope>NUCLEOTIDE SEQUENCE [LARGE SCALE GENOMIC DNA]</scope>
    <source>
        <strain evidence="2">CBS 366.77</strain>
    </source>
</reference>
<dbReference type="EMBL" id="MVGC01000036">
    <property type="protein sequence ID" value="RJE25843.1"/>
    <property type="molecule type" value="Genomic_DNA"/>
</dbReference>
<gene>
    <name evidence="1" type="ORF">PHISCL_01819</name>
</gene>
<sequence>MTTLNNECSLFNICHTKWRNHYKVHSADGTQLFFADNSSFTPGKPDLTFHSGSDDKGPIVSVSKFVHFSRSIRIGLGDPANPNGMTWEELSCPGFLHTSKYRMETTIPDGYGGFCRRSFIWKCPAFKADHDLVDEQTGEPIAHFDNSVFSLSKDGKLYIYRSYGQAFELMVITANIALIERRRRANSGGGSGGGGGGGG</sequence>
<dbReference type="OrthoDB" id="3431997at2759"/>